<dbReference type="Proteomes" id="UP001500748">
    <property type="component" value="Unassembled WGS sequence"/>
</dbReference>
<gene>
    <name evidence="1" type="ORF">GCM10022423_35580</name>
</gene>
<protein>
    <submittedName>
        <fullName evidence="1">Uncharacterized protein</fullName>
    </submittedName>
</protein>
<evidence type="ECO:0000313" key="1">
    <source>
        <dbReference type="EMBL" id="GAA3777090.1"/>
    </source>
</evidence>
<keyword evidence="2" id="KW-1185">Reference proteome</keyword>
<proteinExistence type="predicted"/>
<comment type="caution">
    <text evidence="1">The sequence shown here is derived from an EMBL/GenBank/DDBJ whole genome shotgun (WGS) entry which is preliminary data.</text>
</comment>
<evidence type="ECO:0000313" key="2">
    <source>
        <dbReference type="Proteomes" id="UP001500748"/>
    </source>
</evidence>
<name>A0ABP7GYB1_9FLAO</name>
<dbReference type="EMBL" id="BAABDU010000006">
    <property type="protein sequence ID" value="GAA3777090.1"/>
    <property type="molecule type" value="Genomic_DNA"/>
</dbReference>
<organism evidence="1 2">
    <name type="scientific">Flavobacterium ginsengiterrae</name>
    <dbReference type="NCBI Taxonomy" id="871695"/>
    <lineage>
        <taxon>Bacteria</taxon>
        <taxon>Pseudomonadati</taxon>
        <taxon>Bacteroidota</taxon>
        <taxon>Flavobacteriia</taxon>
        <taxon>Flavobacteriales</taxon>
        <taxon>Flavobacteriaceae</taxon>
        <taxon>Flavobacterium</taxon>
    </lineage>
</organism>
<sequence>MNQEIGFGLSHNDQTDTAEFSESSFASIKRADLEFIILWNEKVNFKE</sequence>
<accession>A0ABP7GYB1</accession>
<reference evidence="2" key="1">
    <citation type="journal article" date="2019" name="Int. J. Syst. Evol. Microbiol.">
        <title>The Global Catalogue of Microorganisms (GCM) 10K type strain sequencing project: providing services to taxonomists for standard genome sequencing and annotation.</title>
        <authorList>
            <consortium name="The Broad Institute Genomics Platform"/>
            <consortium name="The Broad Institute Genome Sequencing Center for Infectious Disease"/>
            <person name="Wu L."/>
            <person name="Ma J."/>
        </authorList>
    </citation>
    <scope>NUCLEOTIDE SEQUENCE [LARGE SCALE GENOMIC DNA]</scope>
    <source>
        <strain evidence="2">JCM 17337</strain>
    </source>
</reference>